<dbReference type="SUPFAM" id="SSF57850">
    <property type="entry name" value="RING/U-box"/>
    <property type="match status" value="1"/>
</dbReference>
<keyword evidence="2 5" id="KW-0863">Zinc-finger</keyword>
<comment type="caution">
    <text evidence="8">The sequence shown here is derived from an EMBL/GenBank/DDBJ whole genome shotgun (WGS) entry which is preliminary data.</text>
</comment>
<evidence type="ECO:0000313" key="8">
    <source>
        <dbReference type="EMBL" id="OMJ79602.1"/>
    </source>
</evidence>
<dbReference type="Gene3D" id="3.30.40.10">
    <property type="entry name" value="Zinc/RING finger domain, C3HC4 (zinc finger)"/>
    <property type="match status" value="1"/>
</dbReference>
<dbReference type="CDD" id="cd00054">
    <property type="entry name" value="EGF_CA"/>
    <property type="match status" value="1"/>
</dbReference>
<dbReference type="InterPro" id="IPR000742">
    <property type="entry name" value="EGF"/>
</dbReference>
<keyword evidence="3" id="KW-0862">Zinc</keyword>
<dbReference type="Pfam" id="PF13639">
    <property type="entry name" value="zf-RING_2"/>
    <property type="match status" value="1"/>
</dbReference>
<dbReference type="AlphaFoldDB" id="A0A1R2BRZ7"/>
<name>A0A1R2BRZ7_9CILI</name>
<keyword evidence="6" id="KW-0812">Transmembrane</keyword>
<dbReference type="Proteomes" id="UP000187209">
    <property type="component" value="Unassembled WGS sequence"/>
</dbReference>
<evidence type="ECO:0000256" key="3">
    <source>
        <dbReference type="ARBA" id="ARBA00022833"/>
    </source>
</evidence>
<dbReference type="InterPro" id="IPR013083">
    <property type="entry name" value="Znf_RING/FYVE/PHD"/>
</dbReference>
<dbReference type="PROSITE" id="PS50089">
    <property type="entry name" value="ZF_RING_2"/>
    <property type="match status" value="1"/>
</dbReference>
<dbReference type="OrthoDB" id="439514at2759"/>
<feature type="transmembrane region" description="Helical" evidence="6">
    <location>
        <begin position="276"/>
        <end position="296"/>
    </location>
</feature>
<keyword evidence="6" id="KW-1133">Transmembrane helix</keyword>
<keyword evidence="4" id="KW-0325">Glycoprotein</keyword>
<keyword evidence="6" id="KW-0472">Membrane</keyword>
<keyword evidence="9" id="KW-1185">Reference proteome</keyword>
<dbReference type="InterPro" id="IPR052788">
    <property type="entry name" value="RING-type_E3_ligase_ATL"/>
</dbReference>
<dbReference type="EMBL" id="MPUH01000462">
    <property type="protein sequence ID" value="OMJ79602.1"/>
    <property type="molecule type" value="Genomic_DNA"/>
</dbReference>
<evidence type="ECO:0000256" key="2">
    <source>
        <dbReference type="ARBA" id="ARBA00022771"/>
    </source>
</evidence>
<feature type="domain" description="RING-type" evidence="7">
    <location>
        <begin position="336"/>
        <end position="377"/>
    </location>
</feature>
<evidence type="ECO:0000256" key="1">
    <source>
        <dbReference type="ARBA" id="ARBA00022723"/>
    </source>
</evidence>
<dbReference type="PANTHER" id="PTHR45798:SF97">
    <property type="entry name" value="ALCOHOL-SENSITIVE RING FINGER PROTEIN 1"/>
    <property type="match status" value="1"/>
</dbReference>
<evidence type="ECO:0000256" key="5">
    <source>
        <dbReference type="PROSITE-ProRule" id="PRU00175"/>
    </source>
</evidence>
<evidence type="ECO:0000259" key="7">
    <source>
        <dbReference type="PROSITE" id="PS50089"/>
    </source>
</evidence>
<dbReference type="FunFam" id="2.10.25.10:FF:000001">
    <property type="entry name" value="Tenascin C"/>
    <property type="match status" value="1"/>
</dbReference>
<dbReference type="Pfam" id="PF23106">
    <property type="entry name" value="EGF_Teneurin"/>
    <property type="match status" value="1"/>
</dbReference>
<evidence type="ECO:0000256" key="6">
    <source>
        <dbReference type="SAM" id="Phobius"/>
    </source>
</evidence>
<proteinExistence type="predicted"/>
<evidence type="ECO:0000313" key="9">
    <source>
        <dbReference type="Proteomes" id="UP000187209"/>
    </source>
</evidence>
<evidence type="ECO:0000256" key="4">
    <source>
        <dbReference type="ARBA" id="ARBA00023180"/>
    </source>
</evidence>
<organism evidence="8 9">
    <name type="scientific">Stentor coeruleus</name>
    <dbReference type="NCBI Taxonomy" id="5963"/>
    <lineage>
        <taxon>Eukaryota</taxon>
        <taxon>Sar</taxon>
        <taxon>Alveolata</taxon>
        <taxon>Ciliophora</taxon>
        <taxon>Postciliodesmatophora</taxon>
        <taxon>Heterotrichea</taxon>
        <taxon>Heterotrichida</taxon>
        <taxon>Stentoridae</taxon>
        <taxon>Stentor</taxon>
    </lineage>
</organism>
<protein>
    <recommendedName>
        <fullName evidence="7">RING-type domain-containing protein</fullName>
    </recommendedName>
</protein>
<reference evidence="8 9" key="1">
    <citation type="submission" date="2016-11" db="EMBL/GenBank/DDBJ databases">
        <title>The macronuclear genome of Stentor coeruleus: a giant cell with tiny introns.</title>
        <authorList>
            <person name="Slabodnick M."/>
            <person name="Ruby J.G."/>
            <person name="Reiff S.B."/>
            <person name="Swart E.C."/>
            <person name="Gosai S."/>
            <person name="Prabakaran S."/>
            <person name="Witkowska E."/>
            <person name="Larue G.E."/>
            <person name="Fisher S."/>
            <person name="Freeman R.M."/>
            <person name="Gunawardena J."/>
            <person name="Chu W."/>
            <person name="Stover N.A."/>
            <person name="Gregory B.D."/>
            <person name="Nowacki M."/>
            <person name="Derisi J."/>
            <person name="Roy S.W."/>
            <person name="Marshall W.F."/>
            <person name="Sood P."/>
        </authorList>
    </citation>
    <scope>NUCLEOTIDE SEQUENCE [LARGE SCALE GENOMIC DNA]</scope>
    <source>
        <strain evidence="8">WM001</strain>
    </source>
</reference>
<dbReference type="PROSITE" id="PS00022">
    <property type="entry name" value="EGF_1"/>
    <property type="match status" value="1"/>
</dbReference>
<dbReference type="Gene3D" id="2.10.25.10">
    <property type="entry name" value="Laminin"/>
    <property type="match status" value="1"/>
</dbReference>
<dbReference type="PROSITE" id="PS01186">
    <property type="entry name" value="EGF_2"/>
    <property type="match status" value="1"/>
</dbReference>
<dbReference type="InterPro" id="IPR001841">
    <property type="entry name" value="Znf_RING"/>
</dbReference>
<dbReference type="GO" id="GO:0008270">
    <property type="term" value="F:zinc ion binding"/>
    <property type="evidence" value="ECO:0007669"/>
    <property type="project" value="UniProtKB-KW"/>
</dbReference>
<sequence length="385" mass="43372">MNLLLLISFGSVYSKCTTSTKTPLISITPPLIPHTYTIIQVSTLQEHFQHIVLAKYSNSSQVNYNETSQEWSGDNDFSTANSWIFMNESSSIVVNPTQTKSESLYISLLLCDYMNEHSVVVKIISDSTSYCPNNCNNNGKCSDGECICNNGFIGPDCTKFISELPLEKNIILKLSSNTWNSYFVVLKNNEKLSISVKNKTSGDFFAFFKNSDTIGNLPSLVDYEKSFYFNTGDELDFSSNQTYVLVSFFCDSLEDCNAQIYAKEKNGSSGFGVNNIIAISLTIGLSMAIIIVIIVCRINRFYTGWNANHKAQRIAQDIMFSFPENQWVQNSNCLTCSICFEDFDKDTMTRVFNCGHMFHTECIDKWICLNPTCPTCKNQLLAKNK</sequence>
<keyword evidence="1" id="KW-0479">Metal-binding</keyword>
<gene>
    <name evidence="8" type="ORF">SteCoe_20332</name>
</gene>
<dbReference type="SMART" id="SM00184">
    <property type="entry name" value="RING"/>
    <property type="match status" value="1"/>
</dbReference>
<dbReference type="PANTHER" id="PTHR45798">
    <property type="entry name" value="RING-H2 FINGER PROTEIN ATL61-RELATED-RELATED"/>
    <property type="match status" value="1"/>
</dbReference>
<accession>A0A1R2BRZ7</accession>